<dbReference type="FunFam" id="1.10.10.10:FF:000001">
    <property type="entry name" value="LysR family transcriptional regulator"/>
    <property type="match status" value="1"/>
</dbReference>
<evidence type="ECO:0000256" key="3">
    <source>
        <dbReference type="ARBA" id="ARBA00023125"/>
    </source>
</evidence>
<dbReference type="STRING" id="318683.A0U94_01585"/>
<dbReference type="SUPFAM" id="SSF53850">
    <property type="entry name" value="Periplasmic binding protein-like II"/>
    <property type="match status" value="1"/>
</dbReference>
<evidence type="ECO:0000259" key="5">
    <source>
        <dbReference type="PROSITE" id="PS50931"/>
    </source>
</evidence>
<dbReference type="GO" id="GO:0006351">
    <property type="term" value="P:DNA-templated transcription"/>
    <property type="evidence" value="ECO:0007669"/>
    <property type="project" value="TreeGrafter"/>
</dbReference>
<evidence type="ECO:0000256" key="2">
    <source>
        <dbReference type="ARBA" id="ARBA00023015"/>
    </source>
</evidence>
<organism evidence="6 7">
    <name type="scientific">Gluconobacter albidus</name>
    <dbReference type="NCBI Taxonomy" id="318683"/>
    <lineage>
        <taxon>Bacteria</taxon>
        <taxon>Pseudomonadati</taxon>
        <taxon>Pseudomonadota</taxon>
        <taxon>Alphaproteobacteria</taxon>
        <taxon>Acetobacterales</taxon>
        <taxon>Acetobacteraceae</taxon>
        <taxon>Gluconobacter</taxon>
    </lineage>
</organism>
<dbReference type="EMBL" id="LHZR01000111">
    <property type="protein sequence ID" value="KXV46837.1"/>
    <property type="molecule type" value="Genomic_DNA"/>
</dbReference>
<dbReference type="RefSeq" id="WP_062109144.1">
    <property type="nucleotide sequence ID" value="NZ_LHZR01000111.1"/>
</dbReference>
<dbReference type="GO" id="GO:0003700">
    <property type="term" value="F:DNA-binding transcription factor activity"/>
    <property type="evidence" value="ECO:0007669"/>
    <property type="project" value="InterPro"/>
</dbReference>
<evidence type="ECO:0000313" key="7">
    <source>
        <dbReference type="Proteomes" id="UP000075636"/>
    </source>
</evidence>
<dbReference type="Gene3D" id="3.40.190.290">
    <property type="match status" value="1"/>
</dbReference>
<dbReference type="Proteomes" id="UP000075636">
    <property type="component" value="Unassembled WGS sequence"/>
</dbReference>
<dbReference type="PATRIC" id="fig|318683.6.peg.2849"/>
<feature type="domain" description="HTH lysR-type" evidence="5">
    <location>
        <begin position="1"/>
        <end position="59"/>
    </location>
</feature>
<evidence type="ECO:0000313" key="6">
    <source>
        <dbReference type="EMBL" id="KXV46837.1"/>
    </source>
</evidence>
<reference evidence="6 7" key="1">
    <citation type="submission" date="2015-06" db="EMBL/GenBank/DDBJ databases">
        <title>Improved classification and identification of acetic acid bacteria using matrix-assisted laser desorption/ionization time-of-flight mass spectrometry; Gluconobacter nephelii and Gluconobacter uchimurae are later heterotypic synonyms of Gluconobacter japonicus and Gluconobacter oxydans, respectively.</title>
        <authorList>
            <person name="Li L."/>
            <person name="Cleenwerck I."/>
            <person name="De Vuyst L."/>
            <person name="Vandamme P."/>
        </authorList>
    </citation>
    <scope>NUCLEOTIDE SEQUENCE [LARGE SCALE GENOMIC DNA]</scope>
    <source>
        <strain evidence="6 7">LMG 1768</strain>
    </source>
</reference>
<dbReference type="OrthoDB" id="9812435at2"/>
<dbReference type="PANTHER" id="PTHR30537:SF72">
    <property type="entry name" value="LYSR FAMILY TRANSCRIPTIONAL REGULATOR"/>
    <property type="match status" value="1"/>
</dbReference>
<keyword evidence="4" id="KW-0804">Transcription</keyword>
<dbReference type="InterPro" id="IPR036390">
    <property type="entry name" value="WH_DNA-bd_sf"/>
</dbReference>
<dbReference type="SUPFAM" id="SSF46785">
    <property type="entry name" value="Winged helix' DNA-binding domain"/>
    <property type="match status" value="1"/>
</dbReference>
<gene>
    <name evidence="6" type="ORF">AD945_12010</name>
</gene>
<proteinExistence type="inferred from homology"/>
<dbReference type="InterPro" id="IPR036388">
    <property type="entry name" value="WH-like_DNA-bd_sf"/>
</dbReference>
<dbReference type="InterPro" id="IPR005119">
    <property type="entry name" value="LysR_subst-bd"/>
</dbReference>
<comment type="similarity">
    <text evidence="1">Belongs to the LysR transcriptional regulatory family.</text>
</comment>
<dbReference type="GO" id="GO:0043565">
    <property type="term" value="F:sequence-specific DNA binding"/>
    <property type="evidence" value="ECO:0007669"/>
    <property type="project" value="TreeGrafter"/>
</dbReference>
<dbReference type="InterPro" id="IPR058163">
    <property type="entry name" value="LysR-type_TF_proteobact-type"/>
</dbReference>
<protein>
    <submittedName>
        <fullName evidence="6">Transcriptional regulator</fullName>
    </submittedName>
</protein>
<dbReference type="PROSITE" id="PS50931">
    <property type="entry name" value="HTH_LYSR"/>
    <property type="match status" value="1"/>
</dbReference>
<keyword evidence="2" id="KW-0805">Transcription regulation</keyword>
<evidence type="ECO:0000256" key="4">
    <source>
        <dbReference type="ARBA" id="ARBA00023163"/>
    </source>
</evidence>
<comment type="caution">
    <text evidence="6">The sequence shown here is derived from an EMBL/GenBank/DDBJ whole genome shotgun (WGS) entry which is preliminary data.</text>
</comment>
<dbReference type="AlphaFoldDB" id="A0A149TGB5"/>
<dbReference type="CDD" id="cd08472">
    <property type="entry name" value="PBP2_CrgA_like_3"/>
    <property type="match status" value="1"/>
</dbReference>
<keyword evidence="3" id="KW-0238">DNA-binding</keyword>
<dbReference type="Pfam" id="PF00126">
    <property type="entry name" value="HTH_1"/>
    <property type="match status" value="1"/>
</dbReference>
<name>A0A149TGB5_9PROT</name>
<evidence type="ECO:0000256" key="1">
    <source>
        <dbReference type="ARBA" id="ARBA00009437"/>
    </source>
</evidence>
<dbReference type="PANTHER" id="PTHR30537">
    <property type="entry name" value="HTH-TYPE TRANSCRIPTIONAL REGULATOR"/>
    <property type="match status" value="1"/>
</dbReference>
<sequence>MDRLATLDLFIRIVDRGSFSAAAAACGVSRPVATATIKALESRLGTRLLQRSTRHVRPTVEGTAYYRRCIAILADLEDADREAAGTVSGILRVDVVGYLARTILLPALPEFFMRHPALTVHLGEGERFVDLVREGVDCVVRAGPLADSDMVGRPLGVMEEITVASPDYLARHGMPTTPEDLQGHQMIGFVSSRTGQPLPLEFTRGDEVIEIILPTQLLVSGAETSAAAARQGFGLVQAPRYRFIDDLATGRLIEVLTDFPPTPTPLSVLYPSNRQLSPRVRVFVDWLVEIIGSGLLPSA</sequence>
<accession>A0A149TGB5</accession>
<dbReference type="Gene3D" id="1.10.10.10">
    <property type="entry name" value="Winged helix-like DNA-binding domain superfamily/Winged helix DNA-binding domain"/>
    <property type="match status" value="1"/>
</dbReference>
<dbReference type="Pfam" id="PF03466">
    <property type="entry name" value="LysR_substrate"/>
    <property type="match status" value="1"/>
</dbReference>
<dbReference type="InterPro" id="IPR000847">
    <property type="entry name" value="LysR_HTH_N"/>
</dbReference>